<keyword evidence="2" id="KW-0812">Transmembrane</keyword>
<keyword evidence="2" id="KW-0472">Membrane</keyword>
<name>A0A8B8LGT9_ABRPR</name>
<dbReference type="PANTHER" id="PTHR45676:SF41">
    <property type="entry name" value="RING-H2 FINGER PROTEIN ATL66"/>
    <property type="match status" value="1"/>
</dbReference>
<evidence type="ECO:0000256" key="2">
    <source>
        <dbReference type="SAM" id="Phobius"/>
    </source>
</evidence>
<dbReference type="PROSITE" id="PS51257">
    <property type="entry name" value="PROKAR_LIPOPROTEIN"/>
    <property type="match status" value="1"/>
</dbReference>
<evidence type="ECO:0000313" key="5">
    <source>
        <dbReference type="RefSeq" id="XP_027355455.1"/>
    </source>
</evidence>
<feature type="transmembrane region" description="Helical" evidence="2">
    <location>
        <begin position="7"/>
        <end position="25"/>
    </location>
</feature>
<evidence type="ECO:0000256" key="1">
    <source>
        <dbReference type="PROSITE-ProRule" id="PRU00175"/>
    </source>
</evidence>
<dbReference type="GeneID" id="113865236"/>
<keyword evidence="1" id="KW-0863">Zinc-finger</keyword>
<accession>A0A8B8LGT9</accession>
<dbReference type="PANTHER" id="PTHR45676">
    <property type="entry name" value="RING-H2 FINGER PROTEIN ATL51-RELATED"/>
    <property type="match status" value="1"/>
</dbReference>
<dbReference type="PROSITE" id="PS50089">
    <property type="entry name" value="ZF_RING_2"/>
    <property type="match status" value="1"/>
</dbReference>
<gene>
    <name evidence="5" type="primary">LOC113865236</name>
</gene>
<dbReference type="GO" id="GO:0008270">
    <property type="term" value="F:zinc ion binding"/>
    <property type="evidence" value="ECO:0007669"/>
    <property type="project" value="UniProtKB-KW"/>
</dbReference>
<feature type="transmembrane region" description="Helical" evidence="2">
    <location>
        <begin position="31"/>
        <end position="53"/>
    </location>
</feature>
<feature type="domain" description="RING-type" evidence="3">
    <location>
        <begin position="149"/>
        <end position="192"/>
    </location>
</feature>
<keyword evidence="1" id="KW-0862">Zinc</keyword>
<dbReference type="AlphaFoldDB" id="A0A8B8LGT9"/>
<sequence>MCRCATGWWPLFLSGCLLIAALTTFDYASPGFFIFLGCMLALIVWYWANFLLLNHGEQHQLPENEIRESQNTRTRDIESEFTYNSLSMIGSRFMISRVMAPRQQHYRQEARFFPFAPKAHIARLAMRALPPTKSFNLGEDKTTESERDCAICMEEFKIGELIQPFGVCVHEFHSSCVNSWLHSGKTTCPICREELSIAIH</sequence>
<evidence type="ECO:0000313" key="4">
    <source>
        <dbReference type="Proteomes" id="UP000694853"/>
    </source>
</evidence>
<dbReference type="InterPro" id="IPR013083">
    <property type="entry name" value="Znf_RING/FYVE/PHD"/>
</dbReference>
<proteinExistence type="predicted"/>
<organism evidence="4 5">
    <name type="scientific">Abrus precatorius</name>
    <name type="common">Indian licorice</name>
    <name type="synonym">Glycine abrus</name>
    <dbReference type="NCBI Taxonomy" id="3816"/>
    <lineage>
        <taxon>Eukaryota</taxon>
        <taxon>Viridiplantae</taxon>
        <taxon>Streptophyta</taxon>
        <taxon>Embryophyta</taxon>
        <taxon>Tracheophyta</taxon>
        <taxon>Spermatophyta</taxon>
        <taxon>Magnoliopsida</taxon>
        <taxon>eudicotyledons</taxon>
        <taxon>Gunneridae</taxon>
        <taxon>Pentapetalae</taxon>
        <taxon>rosids</taxon>
        <taxon>fabids</taxon>
        <taxon>Fabales</taxon>
        <taxon>Fabaceae</taxon>
        <taxon>Papilionoideae</taxon>
        <taxon>50 kb inversion clade</taxon>
        <taxon>NPAAA clade</taxon>
        <taxon>indigoferoid/millettioid clade</taxon>
        <taxon>Abreae</taxon>
        <taxon>Abrus</taxon>
    </lineage>
</organism>
<dbReference type="KEGG" id="aprc:113865236"/>
<dbReference type="OrthoDB" id="1887190at2759"/>
<protein>
    <submittedName>
        <fullName evidence="5">Receptor homology region, transmembrane domain- and RING domain-containing protein 1-like</fullName>
    </submittedName>
</protein>
<keyword evidence="4" id="KW-1185">Reference proteome</keyword>
<dbReference type="Gene3D" id="3.30.40.10">
    <property type="entry name" value="Zinc/RING finger domain, C3HC4 (zinc finger)"/>
    <property type="match status" value="1"/>
</dbReference>
<keyword evidence="2" id="KW-1133">Transmembrane helix</keyword>
<dbReference type="RefSeq" id="XP_027355455.1">
    <property type="nucleotide sequence ID" value="XM_027499654.1"/>
</dbReference>
<dbReference type="SUPFAM" id="SSF57850">
    <property type="entry name" value="RING/U-box"/>
    <property type="match status" value="1"/>
</dbReference>
<reference evidence="5" key="2">
    <citation type="submission" date="2025-08" db="UniProtKB">
        <authorList>
            <consortium name="RefSeq"/>
        </authorList>
    </citation>
    <scope>IDENTIFICATION</scope>
    <source>
        <tissue evidence="5">Young leaves</tissue>
    </source>
</reference>
<reference evidence="4" key="1">
    <citation type="journal article" date="2019" name="Toxins">
        <title>Detection of Abrin-Like and Prepropulchellin-Like Toxin Genes and Transcripts Using Whole Genome Sequencing and Full-Length Transcript Sequencing of Abrus precatorius.</title>
        <authorList>
            <person name="Hovde B.T."/>
            <person name="Daligault H.E."/>
            <person name="Hanschen E.R."/>
            <person name="Kunde Y.A."/>
            <person name="Johnson M.B."/>
            <person name="Starkenburg S.R."/>
            <person name="Johnson S.L."/>
        </authorList>
    </citation>
    <scope>NUCLEOTIDE SEQUENCE [LARGE SCALE GENOMIC DNA]</scope>
</reference>
<dbReference type="Pfam" id="PF13639">
    <property type="entry name" value="zf-RING_2"/>
    <property type="match status" value="1"/>
</dbReference>
<dbReference type="Proteomes" id="UP000694853">
    <property type="component" value="Unplaced"/>
</dbReference>
<evidence type="ECO:0000259" key="3">
    <source>
        <dbReference type="PROSITE" id="PS50089"/>
    </source>
</evidence>
<keyword evidence="1" id="KW-0479">Metal-binding</keyword>
<dbReference type="InterPro" id="IPR001841">
    <property type="entry name" value="Znf_RING"/>
</dbReference>